<evidence type="ECO:0000313" key="2">
    <source>
        <dbReference type="EMBL" id="MBM7556696.1"/>
    </source>
</evidence>
<evidence type="ECO:0000313" key="3">
    <source>
        <dbReference type="Proteomes" id="UP000774000"/>
    </source>
</evidence>
<keyword evidence="3" id="KW-1185">Reference proteome</keyword>
<sequence>MGLFDLFKSKKETTNHKKTVLNLEIGDIVEYDLNEYKILGTIKYQEGCYEWSDYHLADKQQSFWLYVEDDDSLELGLFEKLPSDHQLYSSFSQGYPAAVEYEGETFNLVEKGQANIRTKGKVGAKTGQKMNYADYQAGEAMISVERWGSALEISIGCSIEENLLEIYPVEEN</sequence>
<evidence type="ECO:0000259" key="1">
    <source>
        <dbReference type="Pfam" id="PF13785"/>
    </source>
</evidence>
<dbReference type="AlphaFoldDB" id="A0A938XS56"/>
<accession>A0A938XS56</accession>
<feature type="domain" description="DUF4178" evidence="1">
    <location>
        <begin position="25"/>
        <end position="160"/>
    </location>
</feature>
<comment type="caution">
    <text evidence="2">The sequence shown here is derived from an EMBL/GenBank/DDBJ whole genome shotgun (WGS) entry which is preliminary data.</text>
</comment>
<dbReference type="EMBL" id="JAFBDQ010000006">
    <property type="protein sequence ID" value="MBM7556696.1"/>
    <property type="molecule type" value="Genomic_DNA"/>
</dbReference>
<dbReference type="InterPro" id="IPR025235">
    <property type="entry name" value="DUF4178"/>
</dbReference>
<dbReference type="RefSeq" id="WP_204701466.1">
    <property type="nucleotide sequence ID" value="NZ_JAFBDQ010000006.1"/>
</dbReference>
<proteinExistence type="predicted"/>
<dbReference type="Proteomes" id="UP000774000">
    <property type="component" value="Unassembled WGS sequence"/>
</dbReference>
<protein>
    <recommendedName>
        <fullName evidence="1">DUF4178 domain-containing protein</fullName>
    </recommendedName>
</protein>
<organism evidence="2 3">
    <name type="scientific">Halanaerobacter jeridensis</name>
    <dbReference type="NCBI Taxonomy" id="706427"/>
    <lineage>
        <taxon>Bacteria</taxon>
        <taxon>Bacillati</taxon>
        <taxon>Bacillota</taxon>
        <taxon>Clostridia</taxon>
        <taxon>Halanaerobiales</taxon>
        <taxon>Halobacteroidaceae</taxon>
        <taxon>Halanaerobacter</taxon>
    </lineage>
</organism>
<name>A0A938XS56_9FIRM</name>
<dbReference type="Pfam" id="PF13785">
    <property type="entry name" value="DUF4178"/>
    <property type="match status" value="1"/>
</dbReference>
<reference evidence="2" key="1">
    <citation type="submission" date="2021-01" db="EMBL/GenBank/DDBJ databases">
        <title>Genomic Encyclopedia of Type Strains, Phase IV (KMG-IV): sequencing the most valuable type-strain genomes for metagenomic binning, comparative biology and taxonomic classification.</title>
        <authorList>
            <person name="Goeker M."/>
        </authorList>
    </citation>
    <scope>NUCLEOTIDE SEQUENCE</scope>
    <source>
        <strain evidence="2">DSM 23230</strain>
    </source>
</reference>
<gene>
    <name evidence="2" type="ORF">JOC47_001547</name>
</gene>